<dbReference type="RefSeq" id="WP_161015573.1">
    <property type="nucleotide sequence ID" value="NZ_WWCK01000006.1"/>
</dbReference>
<feature type="transmembrane region" description="Helical" evidence="1">
    <location>
        <begin position="141"/>
        <end position="164"/>
    </location>
</feature>
<sequence length="206" mass="22065">MDRATLAYGCAHFGKISFWYASEVLFAYYLSEVCGLSPARMGMVLALSFLLGAAADLLVSQLLRNYLQRVDNAVQLQLGGALASATTLSALFMGTYVPADYRLGFALLFAGAFRLSYVLFDLPQNVLLSIATTDEHSRARLASLRIFFSSVGSMLVALSVAPLMSDAAALPPAHRFMLLAGALSVVAIAGALWLVRAATPARRPRP</sequence>
<dbReference type="Pfam" id="PF13347">
    <property type="entry name" value="MFS_2"/>
    <property type="match status" value="1"/>
</dbReference>
<evidence type="ECO:0008006" key="4">
    <source>
        <dbReference type="Google" id="ProtNLM"/>
    </source>
</evidence>
<feature type="transmembrane region" description="Helical" evidence="1">
    <location>
        <begin position="43"/>
        <end position="64"/>
    </location>
</feature>
<reference evidence="2 3" key="1">
    <citation type="submission" date="2019-12" db="EMBL/GenBank/DDBJ databases">
        <title>Novel species isolated from a subtropical stream in China.</title>
        <authorList>
            <person name="Lu H."/>
        </authorList>
    </citation>
    <scope>NUCLEOTIDE SEQUENCE [LARGE SCALE GENOMIC DNA]</scope>
    <source>
        <strain evidence="2 3">FT55W</strain>
    </source>
</reference>
<name>A0A7X4GTW6_9BURK</name>
<dbReference type="EMBL" id="WWCK01000006">
    <property type="protein sequence ID" value="MYM69016.1"/>
    <property type="molecule type" value="Genomic_DNA"/>
</dbReference>
<feature type="transmembrane region" description="Helical" evidence="1">
    <location>
        <begin position="103"/>
        <end position="120"/>
    </location>
</feature>
<evidence type="ECO:0000313" key="3">
    <source>
        <dbReference type="Proteomes" id="UP000450012"/>
    </source>
</evidence>
<protein>
    <recommendedName>
        <fullName evidence="4">MFS transporter</fullName>
    </recommendedName>
</protein>
<evidence type="ECO:0000256" key="1">
    <source>
        <dbReference type="SAM" id="Phobius"/>
    </source>
</evidence>
<keyword evidence="1" id="KW-0472">Membrane</keyword>
<accession>A0A7X4GTW6</accession>
<dbReference type="SUPFAM" id="SSF103473">
    <property type="entry name" value="MFS general substrate transporter"/>
    <property type="match status" value="1"/>
</dbReference>
<dbReference type="AlphaFoldDB" id="A0A7X4GTW6"/>
<feature type="non-terminal residue" evidence="2">
    <location>
        <position position="206"/>
    </location>
</feature>
<evidence type="ECO:0000313" key="2">
    <source>
        <dbReference type="EMBL" id="MYM69016.1"/>
    </source>
</evidence>
<feature type="transmembrane region" description="Helical" evidence="1">
    <location>
        <begin position="76"/>
        <end position="97"/>
    </location>
</feature>
<keyword evidence="1" id="KW-1133">Transmembrane helix</keyword>
<keyword evidence="1" id="KW-0812">Transmembrane</keyword>
<feature type="transmembrane region" description="Helical" evidence="1">
    <location>
        <begin position="12"/>
        <end position="31"/>
    </location>
</feature>
<gene>
    <name evidence="2" type="ORF">GTP45_19550</name>
</gene>
<feature type="transmembrane region" description="Helical" evidence="1">
    <location>
        <begin position="176"/>
        <end position="195"/>
    </location>
</feature>
<comment type="caution">
    <text evidence="2">The sequence shown here is derived from an EMBL/GenBank/DDBJ whole genome shotgun (WGS) entry which is preliminary data.</text>
</comment>
<dbReference type="InterPro" id="IPR036259">
    <property type="entry name" value="MFS_trans_sf"/>
</dbReference>
<organism evidence="2 3">
    <name type="scientific">Duganella rivi</name>
    <dbReference type="NCBI Taxonomy" id="2666083"/>
    <lineage>
        <taxon>Bacteria</taxon>
        <taxon>Pseudomonadati</taxon>
        <taxon>Pseudomonadota</taxon>
        <taxon>Betaproteobacteria</taxon>
        <taxon>Burkholderiales</taxon>
        <taxon>Oxalobacteraceae</taxon>
        <taxon>Telluria group</taxon>
        <taxon>Duganella</taxon>
    </lineage>
</organism>
<dbReference type="Proteomes" id="UP000450012">
    <property type="component" value="Unassembled WGS sequence"/>
</dbReference>
<keyword evidence="3" id="KW-1185">Reference proteome</keyword>
<dbReference type="Gene3D" id="1.20.1250.20">
    <property type="entry name" value="MFS general substrate transporter like domains"/>
    <property type="match status" value="1"/>
</dbReference>
<proteinExistence type="predicted"/>